<reference evidence="1" key="1">
    <citation type="submission" date="2021-06" db="EMBL/GenBank/DDBJ databases">
        <title>Parelaphostrongylus tenuis whole genome reference sequence.</title>
        <authorList>
            <person name="Garwood T.J."/>
            <person name="Larsen P.A."/>
            <person name="Fountain-Jones N.M."/>
            <person name="Garbe J.R."/>
            <person name="Macchietto M.G."/>
            <person name="Kania S.A."/>
            <person name="Gerhold R.W."/>
            <person name="Richards J.E."/>
            <person name="Wolf T.M."/>
        </authorList>
    </citation>
    <scope>NUCLEOTIDE SEQUENCE</scope>
    <source>
        <strain evidence="1">MNPRO001-30</strain>
        <tissue evidence="1">Meninges</tissue>
    </source>
</reference>
<keyword evidence="2" id="KW-1185">Reference proteome</keyword>
<organism evidence="1 2">
    <name type="scientific">Parelaphostrongylus tenuis</name>
    <name type="common">Meningeal worm</name>
    <dbReference type="NCBI Taxonomy" id="148309"/>
    <lineage>
        <taxon>Eukaryota</taxon>
        <taxon>Metazoa</taxon>
        <taxon>Ecdysozoa</taxon>
        <taxon>Nematoda</taxon>
        <taxon>Chromadorea</taxon>
        <taxon>Rhabditida</taxon>
        <taxon>Rhabditina</taxon>
        <taxon>Rhabditomorpha</taxon>
        <taxon>Strongyloidea</taxon>
        <taxon>Metastrongylidae</taxon>
        <taxon>Parelaphostrongylus</taxon>
    </lineage>
</organism>
<evidence type="ECO:0000313" key="1">
    <source>
        <dbReference type="EMBL" id="KAJ1374865.1"/>
    </source>
</evidence>
<name>A0AAD5REY9_PARTN</name>
<protein>
    <submittedName>
        <fullName evidence="1">Uncharacterized protein</fullName>
    </submittedName>
</protein>
<accession>A0AAD5REY9</accession>
<sequence>MDERKKIYDIFRLLYSSTDWMTVGRSLFKINETIMLGLYHRQSPTTQCRSNWHSSMMPAILRRQRLLLLVNCRWVRFCASPSSPMVAN</sequence>
<evidence type="ECO:0000313" key="2">
    <source>
        <dbReference type="Proteomes" id="UP001196413"/>
    </source>
</evidence>
<proteinExistence type="predicted"/>
<dbReference type="AlphaFoldDB" id="A0AAD5REY9"/>
<dbReference type="EMBL" id="JAHQIW010007493">
    <property type="protein sequence ID" value="KAJ1374865.1"/>
    <property type="molecule type" value="Genomic_DNA"/>
</dbReference>
<comment type="caution">
    <text evidence="1">The sequence shown here is derived from an EMBL/GenBank/DDBJ whole genome shotgun (WGS) entry which is preliminary data.</text>
</comment>
<gene>
    <name evidence="1" type="ORF">KIN20_037967</name>
</gene>
<dbReference type="Proteomes" id="UP001196413">
    <property type="component" value="Unassembled WGS sequence"/>
</dbReference>